<dbReference type="InterPro" id="IPR022673">
    <property type="entry name" value="Hexokinase_C"/>
</dbReference>
<gene>
    <name evidence="14" type="ORF">BLNAU_342</name>
</gene>
<reference evidence="14 15" key="1">
    <citation type="journal article" date="2022" name="bioRxiv">
        <title>Genomics of Preaxostyla Flagellates Illuminates Evolutionary Transitions and the Path Towards Mitochondrial Loss.</title>
        <authorList>
            <person name="Novak L.V.F."/>
            <person name="Treitli S.C."/>
            <person name="Pyrih J."/>
            <person name="Halakuc P."/>
            <person name="Pipaliya S.V."/>
            <person name="Vacek V."/>
            <person name="Brzon O."/>
            <person name="Soukal P."/>
            <person name="Eme L."/>
            <person name="Dacks J.B."/>
            <person name="Karnkowska A."/>
            <person name="Elias M."/>
            <person name="Hampl V."/>
        </authorList>
    </citation>
    <scope>NUCLEOTIDE SEQUENCE [LARGE SCALE GENOMIC DNA]</scope>
    <source>
        <strain evidence="14">NAU3</strain>
        <tissue evidence="14">Gut</tissue>
    </source>
</reference>
<evidence type="ECO:0000256" key="11">
    <source>
        <dbReference type="RuleBase" id="RU362007"/>
    </source>
</evidence>
<dbReference type="PRINTS" id="PR00475">
    <property type="entry name" value="HEXOKINASE"/>
</dbReference>
<evidence type="ECO:0000256" key="3">
    <source>
        <dbReference type="ARBA" id="ARBA00009225"/>
    </source>
</evidence>
<evidence type="ECO:0000256" key="4">
    <source>
        <dbReference type="ARBA" id="ARBA00022679"/>
    </source>
</evidence>
<keyword evidence="8 11" id="KW-0324">Glycolysis</keyword>
<feature type="domain" description="Hexokinase C-terminal" evidence="13">
    <location>
        <begin position="200"/>
        <end position="450"/>
    </location>
</feature>
<dbReference type="Pfam" id="PF03727">
    <property type="entry name" value="Hexokinase_2"/>
    <property type="match status" value="1"/>
</dbReference>
<feature type="domain" description="Hexokinase N-terminal" evidence="12">
    <location>
        <begin position="2"/>
        <end position="193"/>
    </location>
</feature>
<dbReference type="SUPFAM" id="SSF53067">
    <property type="entry name" value="Actin-like ATPase domain"/>
    <property type="match status" value="2"/>
</dbReference>
<organism evidence="14 15">
    <name type="scientific">Blattamonas nauphoetae</name>
    <dbReference type="NCBI Taxonomy" id="2049346"/>
    <lineage>
        <taxon>Eukaryota</taxon>
        <taxon>Metamonada</taxon>
        <taxon>Preaxostyla</taxon>
        <taxon>Oxymonadida</taxon>
        <taxon>Blattamonas</taxon>
    </lineage>
</organism>
<comment type="similarity">
    <text evidence="3 11">Belongs to the hexokinase family.</text>
</comment>
<dbReference type="GO" id="GO:0004396">
    <property type="term" value="F:hexokinase activity"/>
    <property type="evidence" value="ECO:0007669"/>
    <property type="project" value="UniProtKB-EC"/>
</dbReference>
<dbReference type="PANTHER" id="PTHR19443:SF16">
    <property type="entry name" value="HEXOKINASE TYPE 1-RELATED"/>
    <property type="match status" value="1"/>
</dbReference>
<evidence type="ECO:0000256" key="8">
    <source>
        <dbReference type="ARBA" id="ARBA00023152"/>
    </source>
</evidence>
<comment type="catalytic activity">
    <reaction evidence="9">
        <text>a D-hexose + ATP = a D-hexose 6-phosphate + ADP + H(+)</text>
        <dbReference type="Rhea" id="RHEA:22740"/>
        <dbReference type="ChEBI" id="CHEBI:4194"/>
        <dbReference type="ChEBI" id="CHEBI:15378"/>
        <dbReference type="ChEBI" id="CHEBI:30616"/>
        <dbReference type="ChEBI" id="CHEBI:229467"/>
        <dbReference type="ChEBI" id="CHEBI:456216"/>
        <dbReference type="EC" id="2.7.1.1"/>
    </reaction>
    <physiologicalReaction direction="left-to-right" evidence="9">
        <dbReference type="Rhea" id="RHEA:22741"/>
    </physiologicalReaction>
</comment>
<keyword evidence="15" id="KW-1185">Reference proteome</keyword>
<evidence type="ECO:0000256" key="10">
    <source>
        <dbReference type="ARBA" id="ARBA00047905"/>
    </source>
</evidence>
<evidence type="ECO:0000256" key="5">
    <source>
        <dbReference type="ARBA" id="ARBA00022741"/>
    </source>
</evidence>
<dbReference type="EMBL" id="JARBJD010000002">
    <property type="protein sequence ID" value="KAK2964426.1"/>
    <property type="molecule type" value="Genomic_DNA"/>
</dbReference>
<evidence type="ECO:0000256" key="2">
    <source>
        <dbReference type="ARBA" id="ARBA00005028"/>
    </source>
</evidence>
<sequence length="458" mass="50187">MDKLINSWDCSVNRMQSVVQRMMIDMKKGLTGEPSTLLMSPSFTDVPTTNITQKLLAIDFGGTNIRVLLLDIQNNNPIIISQHSSKLDITVNHGSTLFSSMAAMVKTFVDTNGITKEQFHPFLACGFTFSYPSTQNSLSTSILQRWTKEIDIPDVIGADVGELLQNSLNNHGLDFIKIVAICNDTVGTLCTKAISDRNTMIGVILGTGSNAAYREETKNITKLSPDTRSKLSRHCIINIEFGAFDGFPNNEIDDIVFEKTKHLGQQPLEKKISGRYIAMLARCAVRKAIEIDGIFSEHKGKGNWGYWDQHHMLTAEVVDEIERDASTELAESKKKIAEMAGDPTAILKTDDIKLVQKLFHEITVRSGKYAGIAISGVCSHILTTASSPPPSITIAIDGSLFRYNTLFRTNVTQSIEECMGSLEWLNGKVPKIVVVDTEDGSGIGAAIIAATNSVSPIE</sequence>
<evidence type="ECO:0000256" key="9">
    <source>
        <dbReference type="ARBA" id="ARBA00044613"/>
    </source>
</evidence>
<evidence type="ECO:0000313" key="14">
    <source>
        <dbReference type="EMBL" id="KAK2964426.1"/>
    </source>
</evidence>
<protein>
    <recommendedName>
        <fullName evidence="11">Phosphotransferase</fullName>
        <ecNumber evidence="11">2.7.1.-</ecNumber>
    </recommendedName>
</protein>
<comment type="catalytic activity">
    <reaction evidence="10">
        <text>D-fructose + ATP = D-fructose 6-phosphate + ADP + H(+)</text>
        <dbReference type="Rhea" id="RHEA:16125"/>
        <dbReference type="ChEBI" id="CHEBI:15378"/>
        <dbReference type="ChEBI" id="CHEBI:30616"/>
        <dbReference type="ChEBI" id="CHEBI:37721"/>
        <dbReference type="ChEBI" id="CHEBI:61527"/>
        <dbReference type="ChEBI" id="CHEBI:456216"/>
        <dbReference type="EC" id="2.7.1.1"/>
    </reaction>
    <physiologicalReaction direction="left-to-right" evidence="10">
        <dbReference type="Rhea" id="RHEA:16126"/>
    </physiologicalReaction>
</comment>
<evidence type="ECO:0000259" key="12">
    <source>
        <dbReference type="Pfam" id="PF00349"/>
    </source>
</evidence>
<dbReference type="InterPro" id="IPR022672">
    <property type="entry name" value="Hexokinase_N"/>
</dbReference>
<dbReference type="PROSITE" id="PS51748">
    <property type="entry name" value="HEXOKINASE_2"/>
    <property type="match status" value="1"/>
</dbReference>
<name>A0ABQ9YKY6_9EUKA</name>
<dbReference type="Proteomes" id="UP001281761">
    <property type="component" value="Unassembled WGS sequence"/>
</dbReference>
<keyword evidence="5 11" id="KW-0547">Nucleotide-binding</keyword>
<dbReference type="Pfam" id="PF00349">
    <property type="entry name" value="Hexokinase_1"/>
    <property type="match status" value="1"/>
</dbReference>
<evidence type="ECO:0000256" key="7">
    <source>
        <dbReference type="ARBA" id="ARBA00022840"/>
    </source>
</evidence>
<dbReference type="InterPro" id="IPR001312">
    <property type="entry name" value="Hexokinase"/>
</dbReference>
<comment type="pathway">
    <text evidence="1">Carbohydrate degradation; glycolysis; D-glyceraldehyde 3-phosphate and glycerone phosphate from D-glucose: step 1/4.</text>
</comment>
<dbReference type="EC" id="2.7.1.-" evidence="11"/>
<keyword evidence="7 11" id="KW-0067">ATP-binding</keyword>
<dbReference type="Gene3D" id="3.40.367.20">
    <property type="match status" value="1"/>
</dbReference>
<dbReference type="PANTHER" id="PTHR19443">
    <property type="entry name" value="HEXOKINASE"/>
    <property type="match status" value="1"/>
</dbReference>
<dbReference type="Gene3D" id="3.30.420.40">
    <property type="match status" value="1"/>
</dbReference>
<proteinExistence type="inferred from homology"/>
<keyword evidence="6 11" id="KW-0418">Kinase</keyword>
<evidence type="ECO:0000256" key="6">
    <source>
        <dbReference type="ARBA" id="ARBA00022777"/>
    </source>
</evidence>
<evidence type="ECO:0000256" key="1">
    <source>
        <dbReference type="ARBA" id="ARBA00004888"/>
    </source>
</evidence>
<accession>A0ABQ9YKY6</accession>
<comment type="pathway">
    <text evidence="2">Carbohydrate metabolism; hexose metabolism.</text>
</comment>
<comment type="caution">
    <text evidence="14">The sequence shown here is derived from an EMBL/GenBank/DDBJ whole genome shotgun (WGS) entry which is preliminary data.</text>
</comment>
<evidence type="ECO:0000313" key="15">
    <source>
        <dbReference type="Proteomes" id="UP001281761"/>
    </source>
</evidence>
<evidence type="ECO:0000259" key="13">
    <source>
        <dbReference type="Pfam" id="PF03727"/>
    </source>
</evidence>
<keyword evidence="4 11" id="KW-0808">Transferase</keyword>
<dbReference type="InterPro" id="IPR043129">
    <property type="entry name" value="ATPase_NBD"/>
</dbReference>